<evidence type="ECO:0000256" key="1">
    <source>
        <dbReference type="SAM" id="Phobius"/>
    </source>
</evidence>
<evidence type="ECO:0008006" key="4">
    <source>
        <dbReference type="Google" id="ProtNLM"/>
    </source>
</evidence>
<dbReference type="Proteomes" id="UP000219182">
    <property type="component" value="Unassembled WGS sequence"/>
</dbReference>
<evidence type="ECO:0000313" key="2">
    <source>
        <dbReference type="EMBL" id="PDQ20518.1"/>
    </source>
</evidence>
<comment type="caution">
    <text evidence="2">The sequence shown here is derived from an EMBL/GenBank/DDBJ whole genome shotgun (WGS) entry which is preliminary data.</text>
</comment>
<organism evidence="2 3">
    <name type="scientific">Mesorhizobium sanjuanii</name>
    <dbReference type="NCBI Taxonomy" id="2037900"/>
    <lineage>
        <taxon>Bacteria</taxon>
        <taxon>Pseudomonadati</taxon>
        <taxon>Pseudomonadota</taxon>
        <taxon>Alphaproteobacteria</taxon>
        <taxon>Hyphomicrobiales</taxon>
        <taxon>Phyllobacteriaceae</taxon>
        <taxon>Mesorhizobium</taxon>
    </lineage>
</organism>
<keyword evidence="1" id="KW-0812">Transmembrane</keyword>
<keyword evidence="1" id="KW-0472">Membrane</keyword>
<sequence>MTQIRGLLFFWSILTATVAALSLGPSFAHVLESLPRLTTWSPSLWREATVFNGQFLLFLIIGAPLDLAAIGCPGLLAWMLRDDRPAFWFVLAAALLYAASLAAWSVLVKPANDVLATWVPGPIPDNFEAIRLRWETGHMVVAGIKAAGFMSLIVGLLSIRHG</sequence>
<feature type="transmembrane region" description="Helical" evidence="1">
    <location>
        <begin position="87"/>
        <end position="107"/>
    </location>
</feature>
<feature type="transmembrane region" description="Helical" evidence="1">
    <location>
        <begin position="55"/>
        <end position="80"/>
    </location>
</feature>
<gene>
    <name evidence="2" type="ORF">CN311_13755</name>
</gene>
<proteinExistence type="predicted"/>
<name>A0A2A6FGF8_9HYPH</name>
<accession>A0A2A6FGF8</accession>
<reference evidence="2 3" key="1">
    <citation type="submission" date="2017-09" db="EMBL/GenBank/DDBJ databases">
        <title>Mesorhizobum sanjuanii sp. nov. isolated from nodules of Lotus tenuis in saline-alkaline lowlands of Flooding Pampa.</title>
        <authorList>
            <person name="Sannazzaro A.I."/>
            <person name="Torres Tejerizo G.A."/>
            <person name="Fontana F."/>
            <person name="Cumpa Velazquez L.M."/>
            <person name="Hansen L."/>
            <person name="Pistorio M."/>
            <person name="Estrella M.J."/>
        </authorList>
    </citation>
    <scope>NUCLEOTIDE SEQUENCE [LARGE SCALE GENOMIC DNA]</scope>
    <source>
        <strain evidence="2 3">BSA136</strain>
    </source>
</reference>
<dbReference type="RefSeq" id="WP_097574262.1">
    <property type="nucleotide sequence ID" value="NZ_NWQG01000079.1"/>
</dbReference>
<keyword evidence="3" id="KW-1185">Reference proteome</keyword>
<feature type="transmembrane region" description="Helical" evidence="1">
    <location>
        <begin position="139"/>
        <end position="159"/>
    </location>
</feature>
<dbReference type="EMBL" id="NWQG01000079">
    <property type="protein sequence ID" value="PDQ20518.1"/>
    <property type="molecule type" value="Genomic_DNA"/>
</dbReference>
<protein>
    <recommendedName>
        <fullName evidence="4">DUF1772 domain-containing protein</fullName>
    </recommendedName>
</protein>
<evidence type="ECO:0000313" key="3">
    <source>
        <dbReference type="Proteomes" id="UP000219182"/>
    </source>
</evidence>
<dbReference type="AlphaFoldDB" id="A0A2A6FGF8"/>
<keyword evidence="1" id="KW-1133">Transmembrane helix</keyword>